<dbReference type="InterPro" id="IPR034904">
    <property type="entry name" value="FSCA_dom_sf"/>
</dbReference>
<dbReference type="Gene3D" id="3.40.50.300">
    <property type="entry name" value="P-loop containing nucleotide triphosphate hydrolases"/>
    <property type="match status" value="1"/>
</dbReference>
<dbReference type="Pfam" id="PF10609">
    <property type="entry name" value="ParA"/>
    <property type="match status" value="2"/>
</dbReference>
<name>A0A086JVP3_TOXGO</name>
<sequence length="644" mass="70660">MSRTFGGRDGTVKETAGLEELSPEHTFLMSDDSHRGQRLRDEVLDQLRTVIDPDLHKDIVSLGFVRDLEIQEHAGSVKFRLRLTTPACPVKDLFVSTCTARLQGLDWVHQVDIQLDSQKSSGSTASGPGARDGLKRVSFVLAVTSCKGGVGKSTVAVNLAFMLRRLGAKVGLLDADLYGPSLPVLLPLEDTNVYFEEESEGEDYADERRNEIDVRPKRTTARGHSRAHSSHGRSIAFEQTKRQDRDAGAREKKTCASGKEDDGEKRQPKLRPLVYNGVKIMSYGFIRNSGSQGFSALRGPFASSVIEQLLTGTAWRDLDYLVIDFPPGTGDIHITLSQAVNIDACVVVTTPQTLSTTDAERGIKMFNELGIPTICIVNNMAHFVCDGCQKKHILFPGQQNVEKLADLAEAPHVVQIPLDPRLSQVVGAEESADEPTQDDAQSSGESYTFPVVERLRKHPTDKVYSVFHELAAIVVRELSTLRYGYVGPSVMLSGDSYVEIGLPRRIRRPCIADAEKPWTSPIGNSDDQEAAATGNAITSDPHAVSVNVCTISLRRIRDACQCKSCAAEVRRDQFSGQNARNSGELALTEVLHASNRSLIFVWDDGHRTALPLQTVERLALEEDEIQSRANGSVCMAGAQPELEW</sequence>
<accession>A0A086JVP3</accession>
<dbReference type="GO" id="GO:0005524">
    <property type="term" value="F:ATP binding"/>
    <property type="evidence" value="ECO:0007669"/>
    <property type="project" value="UniProtKB-KW"/>
</dbReference>
<feature type="compositionally biased region" description="Basic residues" evidence="7">
    <location>
        <begin position="217"/>
        <end position="231"/>
    </location>
</feature>
<comment type="similarity">
    <text evidence="6">Belongs to the Mrp/NBP35 ATP-binding proteins family.</text>
</comment>
<dbReference type="Gene3D" id="3.30.300.130">
    <property type="entry name" value="Fe-S cluster assembly (FSCA)"/>
    <property type="match status" value="1"/>
</dbReference>
<dbReference type="GO" id="GO:0016226">
    <property type="term" value="P:iron-sulfur cluster assembly"/>
    <property type="evidence" value="ECO:0007669"/>
    <property type="project" value="InterPro"/>
</dbReference>
<organism evidence="9 10">
    <name type="scientific">Toxoplasma gondii FOU</name>
    <dbReference type="NCBI Taxonomy" id="943167"/>
    <lineage>
        <taxon>Eukaryota</taxon>
        <taxon>Sar</taxon>
        <taxon>Alveolata</taxon>
        <taxon>Apicomplexa</taxon>
        <taxon>Conoidasida</taxon>
        <taxon>Coccidia</taxon>
        <taxon>Eucoccidiorida</taxon>
        <taxon>Eimeriorina</taxon>
        <taxon>Sarcocystidae</taxon>
        <taxon>Toxoplasma</taxon>
    </lineage>
</organism>
<keyword evidence="2" id="KW-0547">Nucleotide-binding</keyword>
<comment type="caution">
    <text evidence="9">The sequence shown here is derived from an EMBL/GenBank/DDBJ whole genome shotgun (WGS) entry which is preliminary data.</text>
</comment>
<dbReference type="FunFam" id="3.30.300.130:FF:000008">
    <property type="entry name" value="Fe-S cluster assembly factor HCF101, chloroplastic"/>
    <property type="match status" value="1"/>
</dbReference>
<dbReference type="InterPro" id="IPR038492">
    <property type="entry name" value="GBBH-like_N_sf"/>
</dbReference>
<dbReference type="GO" id="GO:0046872">
    <property type="term" value="F:metal ion binding"/>
    <property type="evidence" value="ECO:0007669"/>
    <property type="project" value="UniProtKB-KW"/>
</dbReference>
<evidence type="ECO:0000259" key="8">
    <source>
        <dbReference type="Pfam" id="PF01883"/>
    </source>
</evidence>
<dbReference type="HAMAP" id="MF_02040">
    <property type="entry name" value="Mrp_NBP35"/>
    <property type="match status" value="1"/>
</dbReference>
<dbReference type="Proteomes" id="UP000028838">
    <property type="component" value="Unassembled WGS sequence"/>
</dbReference>
<dbReference type="InterPro" id="IPR033756">
    <property type="entry name" value="YlxH/NBP35"/>
</dbReference>
<evidence type="ECO:0000313" key="9">
    <source>
        <dbReference type="EMBL" id="KFG36211.1"/>
    </source>
</evidence>
<feature type="compositionally biased region" description="Basic and acidic residues" evidence="7">
    <location>
        <begin position="239"/>
        <end position="267"/>
    </location>
</feature>
<keyword evidence="1" id="KW-0479">Metal-binding</keyword>
<feature type="domain" description="MIP18 family-like" evidence="8">
    <location>
        <begin position="40"/>
        <end position="112"/>
    </location>
</feature>
<dbReference type="SUPFAM" id="SSF117916">
    <property type="entry name" value="Fe-S cluster assembly (FSCA) domain-like"/>
    <property type="match status" value="1"/>
</dbReference>
<dbReference type="InterPro" id="IPR000808">
    <property type="entry name" value="Mrp-like_CS"/>
</dbReference>
<dbReference type="PANTHER" id="PTHR42961">
    <property type="entry name" value="IRON-SULFUR PROTEIN NUBPL"/>
    <property type="match status" value="1"/>
</dbReference>
<evidence type="ECO:0000256" key="1">
    <source>
        <dbReference type="ARBA" id="ARBA00022723"/>
    </source>
</evidence>
<dbReference type="PANTHER" id="PTHR42961:SF2">
    <property type="entry name" value="IRON-SULFUR PROTEIN NUBPL"/>
    <property type="match status" value="1"/>
</dbReference>
<dbReference type="SUPFAM" id="SSF52540">
    <property type="entry name" value="P-loop containing nucleoside triphosphate hydrolases"/>
    <property type="match status" value="1"/>
</dbReference>
<dbReference type="OrthoDB" id="1741334at2759"/>
<keyword evidence="3" id="KW-0067">ATP-binding</keyword>
<keyword evidence="4" id="KW-0408">Iron</keyword>
<dbReference type="InterPro" id="IPR002744">
    <property type="entry name" value="MIP18-like"/>
</dbReference>
<gene>
    <name evidence="9" type="ORF">TGFOU_318590</name>
</gene>
<evidence type="ECO:0000313" key="10">
    <source>
        <dbReference type="Proteomes" id="UP000028838"/>
    </source>
</evidence>
<reference evidence="9 10" key="1">
    <citation type="submission" date="2014-07" db="EMBL/GenBank/DDBJ databases">
        <authorList>
            <person name="Sibley D."/>
            <person name="Venepally P."/>
            <person name="Karamycheva S."/>
            <person name="Hadjithomas M."/>
            <person name="Khan A."/>
            <person name="Brunk B."/>
            <person name="Roos D."/>
            <person name="Caler E."/>
            <person name="Lorenzi H."/>
        </authorList>
    </citation>
    <scope>NUCLEOTIDE SEQUENCE [LARGE SCALE GENOMIC DNA]</scope>
    <source>
        <strain evidence="9 10">FOU</strain>
    </source>
</reference>
<dbReference type="EMBL" id="AEYH02002675">
    <property type="protein sequence ID" value="KFG36211.1"/>
    <property type="molecule type" value="Genomic_DNA"/>
</dbReference>
<evidence type="ECO:0000256" key="2">
    <source>
        <dbReference type="ARBA" id="ARBA00022741"/>
    </source>
</evidence>
<feature type="region of interest" description="Disordered" evidence="7">
    <location>
        <begin position="425"/>
        <end position="447"/>
    </location>
</feature>
<evidence type="ECO:0000256" key="5">
    <source>
        <dbReference type="ARBA" id="ARBA00023014"/>
    </source>
</evidence>
<dbReference type="InterPro" id="IPR019591">
    <property type="entry name" value="Mrp/NBP35_ATP-bd"/>
</dbReference>
<dbReference type="Pfam" id="PF01883">
    <property type="entry name" value="FeS_assembly_P"/>
    <property type="match status" value="1"/>
</dbReference>
<dbReference type="InterPro" id="IPR027417">
    <property type="entry name" value="P-loop_NTPase"/>
</dbReference>
<dbReference type="GO" id="GO:0140663">
    <property type="term" value="F:ATP-dependent FeS chaperone activity"/>
    <property type="evidence" value="ECO:0007669"/>
    <property type="project" value="InterPro"/>
</dbReference>
<evidence type="ECO:0000256" key="7">
    <source>
        <dbReference type="SAM" id="MobiDB-lite"/>
    </source>
</evidence>
<feature type="compositionally biased region" description="Basic and acidic residues" evidence="7">
    <location>
        <begin position="206"/>
        <end position="216"/>
    </location>
</feature>
<feature type="region of interest" description="Disordered" evidence="7">
    <location>
        <begin position="197"/>
        <end position="269"/>
    </location>
</feature>
<keyword evidence="5" id="KW-0411">Iron-sulfur</keyword>
<dbReference type="PROSITE" id="PS01215">
    <property type="entry name" value="MRP"/>
    <property type="match status" value="1"/>
</dbReference>
<dbReference type="VEuPathDB" id="ToxoDB:TGFOU_318590"/>
<protein>
    <submittedName>
        <fullName evidence="9">MRP family domain-containing protein</fullName>
    </submittedName>
</protein>
<dbReference type="AlphaFoldDB" id="A0A086JVP3"/>
<dbReference type="InterPro" id="IPR044304">
    <property type="entry name" value="NUBPL-like"/>
</dbReference>
<dbReference type="Gene3D" id="3.30.2020.30">
    <property type="match status" value="1"/>
</dbReference>
<dbReference type="CDD" id="cd02037">
    <property type="entry name" value="Mrp_NBP35"/>
    <property type="match status" value="1"/>
</dbReference>
<dbReference type="GO" id="GO:0051539">
    <property type="term" value="F:4 iron, 4 sulfur cluster binding"/>
    <property type="evidence" value="ECO:0007669"/>
    <property type="project" value="TreeGrafter"/>
</dbReference>
<evidence type="ECO:0000256" key="4">
    <source>
        <dbReference type="ARBA" id="ARBA00023004"/>
    </source>
</evidence>
<evidence type="ECO:0000256" key="6">
    <source>
        <dbReference type="ARBA" id="ARBA00024036"/>
    </source>
</evidence>
<proteinExistence type="inferred from homology"/>
<evidence type="ECO:0000256" key="3">
    <source>
        <dbReference type="ARBA" id="ARBA00022840"/>
    </source>
</evidence>